<dbReference type="InParanoid" id="A0A3N4KZ73"/>
<feature type="compositionally biased region" description="Basic and acidic residues" evidence="1">
    <location>
        <begin position="30"/>
        <end position="74"/>
    </location>
</feature>
<proteinExistence type="predicted"/>
<organism evidence="2 3">
    <name type="scientific">Morchella conica CCBAS932</name>
    <dbReference type="NCBI Taxonomy" id="1392247"/>
    <lineage>
        <taxon>Eukaryota</taxon>
        <taxon>Fungi</taxon>
        <taxon>Dikarya</taxon>
        <taxon>Ascomycota</taxon>
        <taxon>Pezizomycotina</taxon>
        <taxon>Pezizomycetes</taxon>
        <taxon>Pezizales</taxon>
        <taxon>Morchellaceae</taxon>
        <taxon>Morchella</taxon>
    </lineage>
</organism>
<feature type="region of interest" description="Disordered" evidence="1">
    <location>
        <begin position="185"/>
        <end position="264"/>
    </location>
</feature>
<feature type="compositionally biased region" description="Polar residues" evidence="1">
    <location>
        <begin position="638"/>
        <end position="650"/>
    </location>
</feature>
<feature type="compositionally biased region" description="Basic residues" evidence="1">
    <location>
        <begin position="747"/>
        <end position="765"/>
    </location>
</feature>
<name>A0A3N4KZ73_9PEZI</name>
<feature type="compositionally biased region" description="Low complexity" evidence="1">
    <location>
        <begin position="731"/>
        <end position="745"/>
    </location>
</feature>
<gene>
    <name evidence="2" type="ORF">P167DRAFT_544618</name>
</gene>
<evidence type="ECO:0000313" key="3">
    <source>
        <dbReference type="Proteomes" id="UP000277580"/>
    </source>
</evidence>
<feature type="region of interest" description="Disordered" evidence="1">
    <location>
        <begin position="278"/>
        <end position="350"/>
    </location>
</feature>
<feature type="compositionally biased region" description="Polar residues" evidence="1">
    <location>
        <begin position="278"/>
        <end position="288"/>
    </location>
</feature>
<feature type="compositionally biased region" description="Basic and acidic residues" evidence="1">
    <location>
        <begin position="106"/>
        <end position="116"/>
    </location>
</feature>
<dbReference type="Proteomes" id="UP000277580">
    <property type="component" value="Unassembled WGS sequence"/>
</dbReference>
<evidence type="ECO:0000256" key="1">
    <source>
        <dbReference type="SAM" id="MobiDB-lite"/>
    </source>
</evidence>
<feature type="region of interest" description="Disordered" evidence="1">
    <location>
        <begin position="720"/>
        <end position="782"/>
    </location>
</feature>
<feature type="region of interest" description="Disordered" evidence="1">
    <location>
        <begin position="534"/>
        <end position="664"/>
    </location>
</feature>
<dbReference type="EMBL" id="ML119122">
    <property type="protein sequence ID" value="RPB13641.1"/>
    <property type="molecule type" value="Genomic_DNA"/>
</dbReference>
<dbReference type="AlphaFoldDB" id="A0A3N4KZ73"/>
<evidence type="ECO:0000313" key="2">
    <source>
        <dbReference type="EMBL" id="RPB13641.1"/>
    </source>
</evidence>
<dbReference type="OrthoDB" id="5428731at2759"/>
<feature type="compositionally biased region" description="Pro residues" evidence="1">
    <location>
        <begin position="213"/>
        <end position="239"/>
    </location>
</feature>
<feature type="compositionally biased region" description="Pro residues" evidence="1">
    <location>
        <begin position="117"/>
        <end position="126"/>
    </location>
</feature>
<protein>
    <submittedName>
        <fullName evidence="2">Uncharacterized protein</fullName>
    </submittedName>
</protein>
<accession>A0A3N4KZ73</accession>
<reference evidence="2 3" key="1">
    <citation type="journal article" date="2018" name="Nat. Ecol. Evol.">
        <title>Pezizomycetes genomes reveal the molecular basis of ectomycorrhizal truffle lifestyle.</title>
        <authorList>
            <person name="Murat C."/>
            <person name="Payen T."/>
            <person name="Noel B."/>
            <person name="Kuo A."/>
            <person name="Morin E."/>
            <person name="Chen J."/>
            <person name="Kohler A."/>
            <person name="Krizsan K."/>
            <person name="Balestrini R."/>
            <person name="Da Silva C."/>
            <person name="Montanini B."/>
            <person name="Hainaut M."/>
            <person name="Levati E."/>
            <person name="Barry K.W."/>
            <person name="Belfiori B."/>
            <person name="Cichocki N."/>
            <person name="Clum A."/>
            <person name="Dockter R.B."/>
            <person name="Fauchery L."/>
            <person name="Guy J."/>
            <person name="Iotti M."/>
            <person name="Le Tacon F."/>
            <person name="Lindquist E.A."/>
            <person name="Lipzen A."/>
            <person name="Malagnac F."/>
            <person name="Mello A."/>
            <person name="Molinier V."/>
            <person name="Miyauchi S."/>
            <person name="Poulain J."/>
            <person name="Riccioni C."/>
            <person name="Rubini A."/>
            <person name="Sitrit Y."/>
            <person name="Splivallo R."/>
            <person name="Traeger S."/>
            <person name="Wang M."/>
            <person name="Zifcakova L."/>
            <person name="Wipf D."/>
            <person name="Zambonelli A."/>
            <person name="Paolocci F."/>
            <person name="Nowrousian M."/>
            <person name="Ottonello S."/>
            <person name="Baldrian P."/>
            <person name="Spatafora J.W."/>
            <person name="Henrissat B."/>
            <person name="Nagy L.G."/>
            <person name="Aury J.M."/>
            <person name="Wincker P."/>
            <person name="Grigoriev I.V."/>
            <person name="Bonfante P."/>
            <person name="Martin F.M."/>
        </authorList>
    </citation>
    <scope>NUCLEOTIDE SEQUENCE [LARGE SCALE GENOMIC DNA]</scope>
    <source>
        <strain evidence="2 3">CCBAS932</strain>
    </source>
</reference>
<feature type="compositionally biased region" description="Low complexity" evidence="1">
    <location>
        <begin position="77"/>
        <end position="93"/>
    </location>
</feature>
<feature type="compositionally biased region" description="Acidic residues" evidence="1">
    <location>
        <begin position="555"/>
        <end position="576"/>
    </location>
</feature>
<feature type="compositionally biased region" description="Gly residues" evidence="1">
    <location>
        <begin position="766"/>
        <end position="775"/>
    </location>
</feature>
<sequence>MTDADSFYDKLLASIGLPSDEPHTSLPQDCGRKSQQREQKTTSETQQHHQPEPHQKPEIKKHEPVPKQQLEPRRNTSSSSSSSGGSTATLSPKLKPPPKPSTSAAELREKLSRQIERPPPPPPPRLPRISHPQSPAPVPVQSPIGGEALPVSPAPISPQIKEDEVKSSKTPAALEAELRRKLLESGVRKRKSSPLVEGQTAIVDGKGKRQRVTPPPTVGPIANPQPPAQIELPPPPPPHTIAASTAAKNGDVAPEPLSGTEFIKSRQAELRRKLLERSNNLKQNSSAVNIHKNPPTQDPGPTRVINRSYSPIEISSDEDGGGTQPHPPLSVNSKSNALPPFLPKRPPPREGFKLRITVPLPTNPSESIVLRTEKLPLSTPISTILGLFGAARDGDHLYFPGTNPKPTAEKENGEKMLGEDGQRFYRDGDETGRAGIIKEAIVKKEDGWNTRSAGSSLKGAASSLRGDAIDYMPGGSYKAAIVAEPQWTGISATLEDVWTRGRKAVECTLVRANNPVDADDHGLSQLRLEDRGNVWNSRHQHRNSRSDFSTGMEQPWDEQNGEEGEVEGEEEGEGEGEGWGYGNEGYPESSEGGPNMSWGPGYPMAPGHPQTPWAEQFPMIPNTNIRDPNAQPWYPGQAQYQHSAQPSPVFSQHDEGQGPAFMGGGLPVPQAMHWVPGHMDYANAGWMYGFGPNDSQQNVGMSSGVEPVEATPNATSEVNKVVADGKPPGPVQNQQPQQPRVQVGPTKPKRPRGGRIVKKKERRKGAGGGRGGGGYSVTASPY</sequence>
<feature type="region of interest" description="Disordered" evidence="1">
    <location>
        <begin position="15"/>
        <end position="171"/>
    </location>
</feature>
<keyword evidence="3" id="KW-1185">Reference proteome</keyword>